<feature type="domain" description="Helicase ATP-binding" evidence="9">
    <location>
        <begin position="32"/>
        <end position="207"/>
    </location>
</feature>
<dbReference type="InterPro" id="IPR044742">
    <property type="entry name" value="DEAD/DEAH_RhlB"/>
</dbReference>
<dbReference type="GO" id="GO:0003724">
    <property type="term" value="F:RNA helicase activity"/>
    <property type="evidence" value="ECO:0007669"/>
    <property type="project" value="InterPro"/>
</dbReference>
<feature type="short sequence motif" description="Q motif" evidence="6">
    <location>
        <begin position="1"/>
        <end position="29"/>
    </location>
</feature>
<proteinExistence type="inferred from homology"/>
<dbReference type="PROSITE" id="PS51194">
    <property type="entry name" value="HELICASE_CTER"/>
    <property type="match status" value="1"/>
</dbReference>
<evidence type="ECO:0000256" key="4">
    <source>
        <dbReference type="ARBA" id="ARBA00022840"/>
    </source>
</evidence>
<dbReference type="InterPro" id="IPR050079">
    <property type="entry name" value="DEAD_box_RNA_helicase"/>
</dbReference>
<dbReference type="InterPro" id="IPR001650">
    <property type="entry name" value="Helicase_C-like"/>
</dbReference>
<accession>A0AAE2SAH1</accession>
<evidence type="ECO:0000259" key="11">
    <source>
        <dbReference type="PROSITE" id="PS51195"/>
    </source>
</evidence>
<dbReference type="GO" id="GO:0005829">
    <property type="term" value="C:cytosol"/>
    <property type="evidence" value="ECO:0007669"/>
    <property type="project" value="TreeGrafter"/>
</dbReference>
<name>A0AAE2SAH1_9BACT</name>
<dbReference type="PANTHER" id="PTHR47959">
    <property type="entry name" value="ATP-DEPENDENT RNA HELICASE RHLE-RELATED"/>
    <property type="match status" value="1"/>
</dbReference>
<keyword evidence="4 7" id="KW-0067">ATP-binding</keyword>
<dbReference type="GO" id="GO:0016787">
    <property type="term" value="F:hydrolase activity"/>
    <property type="evidence" value="ECO:0007669"/>
    <property type="project" value="UniProtKB-KW"/>
</dbReference>
<dbReference type="SUPFAM" id="SSF52540">
    <property type="entry name" value="P-loop containing nucleoside triphosphate hydrolases"/>
    <property type="match status" value="1"/>
</dbReference>
<dbReference type="CDD" id="cd00268">
    <property type="entry name" value="DEADc"/>
    <property type="match status" value="1"/>
</dbReference>
<dbReference type="Pfam" id="PF00271">
    <property type="entry name" value="Helicase_C"/>
    <property type="match status" value="1"/>
</dbReference>
<evidence type="ECO:0000256" key="2">
    <source>
        <dbReference type="ARBA" id="ARBA00022801"/>
    </source>
</evidence>
<dbReference type="SMART" id="SM00487">
    <property type="entry name" value="DEXDc"/>
    <property type="match status" value="1"/>
</dbReference>
<comment type="caution">
    <text evidence="12">The sequence shown here is derived from an EMBL/GenBank/DDBJ whole genome shotgun (WGS) entry which is preliminary data.</text>
</comment>
<evidence type="ECO:0000256" key="3">
    <source>
        <dbReference type="ARBA" id="ARBA00022806"/>
    </source>
</evidence>
<dbReference type="Proteomes" id="UP000634206">
    <property type="component" value="Unassembled WGS sequence"/>
</dbReference>
<evidence type="ECO:0000256" key="8">
    <source>
        <dbReference type="SAM" id="MobiDB-lite"/>
    </source>
</evidence>
<dbReference type="InterPro" id="IPR000629">
    <property type="entry name" value="RNA-helicase_DEAD-box_CS"/>
</dbReference>
<evidence type="ECO:0000259" key="9">
    <source>
        <dbReference type="PROSITE" id="PS51192"/>
    </source>
</evidence>
<dbReference type="InterPro" id="IPR014001">
    <property type="entry name" value="Helicase_ATP-bd"/>
</dbReference>
<dbReference type="InterPro" id="IPR014014">
    <property type="entry name" value="RNA_helicase_DEAD_Q_motif"/>
</dbReference>
<dbReference type="SMART" id="SM00490">
    <property type="entry name" value="HELICc"/>
    <property type="match status" value="1"/>
</dbReference>
<dbReference type="AlphaFoldDB" id="A0AAE2SAH1"/>
<evidence type="ECO:0000256" key="7">
    <source>
        <dbReference type="RuleBase" id="RU000492"/>
    </source>
</evidence>
<dbReference type="EMBL" id="JAENIG010000002">
    <property type="protein sequence ID" value="MBK1854044.1"/>
    <property type="molecule type" value="Genomic_DNA"/>
</dbReference>
<dbReference type="GO" id="GO:0003676">
    <property type="term" value="F:nucleic acid binding"/>
    <property type="evidence" value="ECO:0007669"/>
    <property type="project" value="InterPro"/>
</dbReference>
<evidence type="ECO:0000256" key="6">
    <source>
        <dbReference type="PROSITE-ProRule" id="PRU00552"/>
    </source>
</evidence>
<evidence type="ECO:0000313" key="12">
    <source>
        <dbReference type="EMBL" id="MBK1854044.1"/>
    </source>
</evidence>
<keyword evidence="2 7" id="KW-0378">Hydrolase</keyword>
<dbReference type="InterPro" id="IPR011545">
    <property type="entry name" value="DEAD/DEAH_box_helicase_dom"/>
</dbReference>
<evidence type="ECO:0000313" key="13">
    <source>
        <dbReference type="Proteomes" id="UP000634206"/>
    </source>
</evidence>
<dbReference type="PANTHER" id="PTHR47959:SF13">
    <property type="entry name" value="ATP-DEPENDENT RNA HELICASE RHLE"/>
    <property type="match status" value="1"/>
</dbReference>
<dbReference type="Pfam" id="PF00270">
    <property type="entry name" value="DEAD"/>
    <property type="match status" value="1"/>
</dbReference>
<evidence type="ECO:0000256" key="1">
    <source>
        <dbReference type="ARBA" id="ARBA00022741"/>
    </source>
</evidence>
<gene>
    <name evidence="12" type="ORF">JIN83_03685</name>
</gene>
<dbReference type="CDD" id="cd18787">
    <property type="entry name" value="SF2_C_DEAD"/>
    <property type="match status" value="1"/>
</dbReference>
<feature type="domain" description="DEAD-box RNA helicase Q" evidence="11">
    <location>
        <begin position="1"/>
        <end position="29"/>
    </location>
</feature>
<keyword evidence="13" id="KW-1185">Reference proteome</keyword>
<dbReference type="GO" id="GO:0005524">
    <property type="term" value="F:ATP binding"/>
    <property type="evidence" value="ECO:0007669"/>
    <property type="project" value="UniProtKB-KW"/>
</dbReference>
<dbReference type="RefSeq" id="WP_309488652.1">
    <property type="nucleotide sequence ID" value="NZ_JAENIG010000002.1"/>
</dbReference>
<sequence>MSFQSLGLHDRILQATDDAGYSQPTPIQAKTIPAILSGRDLIGLAQTGTGKTAAFTLPLLSQLVSSNHDLTERAARVLIIAPTRELVQQINQSIRTYGKFTNLRTAIVMGGASEKHQIEKLQSNVDIVIATPGRLMALMKDGHCNFGKLTHLVLDEADRMLDMGFLPDIQAITESLPKRRQSLLFSATFPQQVERLAKTILKDPHTIEVGARSNPAETVDQYLYPVEPHLKTPLLIELLEDHQFFSVIAFVRTREDADLLTKDLRGAGIDTEAIHSDRSQNHRARALRDFKASKLRVLVATDIAARGLDIPNVTHVVNYDFPGQSDDYIHRIGRTGRAGAEGCAITFLTENDGERLKKLERHIGKTLAKRFLDGFNYKVPAPEEEKERRFVKRQPKRHSSDRFENSPRGKARKTAKKTTQKRTDWRKPKKRK</sequence>
<feature type="compositionally biased region" description="Basic and acidic residues" evidence="8">
    <location>
        <begin position="398"/>
        <end position="407"/>
    </location>
</feature>
<reference evidence="12" key="1">
    <citation type="submission" date="2021-01" db="EMBL/GenBank/DDBJ databases">
        <title>Modified the classification status of verrucomicrobia.</title>
        <authorList>
            <person name="Feng X."/>
        </authorList>
    </citation>
    <scope>NUCLEOTIDE SEQUENCE</scope>
    <source>
        <strain evidence="12">5K15</strain>
    </source>
</reference>
<dbReference type="PROSITE" id="PS51192">
    <property type="entry name" value="HELICASE_ATP_BIND_1"/>
    <property type="match status" value="1"/>
</dbReference>
<feature type="region of interest" description="Disordered" evidence="8">
    <location>
        <begin position="383"/>
        <end position="432"/>
    </location>
</feature>
<protein>
    <submittedName>
        <fullName evidence="12">DEAD/DEAH box helicase</fullName>
    </submittedName>
</protein>
<comment type="similarity">
    <text evidence="5 7">Belongs to the DEAD box helicase family.</text>
</comment>
<feature type="domain" description="Helicase C-terminal" evidence="10">
    <location>
        <begin position="218"/>
        <end position="383"/>
    </location>
</feature>
<feature type="compositionally biased region" description="Basic residues" evidence="8">
    <location>
        <begin position="409"/>
        <end position="420"/>
    </location>
</feature>
<dbReference type="PROSITE" id="PS51195">
    <property type="entry name" value="Q_MOTIF"/>
    <property type="match status" value="1"/>
</dbReference>
<dbReference type="Gene3D" id="3.40.50.300">
    <property type="entry name" value="P-loop containing nucleotide triphosphate hydrolases"/>
    <property type="match status" value="2"/>
</dbReference>
<evidence type="ECO:0000256" key="5">
    <source>
        <dbReference type="ARBA" id="ARBA00038437"/>
    </source>
</evidence>
<dbReference type="PROSITE" id="PS00039">
    <property type="entry name" value="DEAD_ATP_HELICASE"/>
    <property type="match status" value="1"/>
</dbReference>
<keyword evidence="1 7" id="KW-0547">Nucleotide-binding</keyword>
<keyword evidence="3 7" id="KW-0347">Helicase</keyword>
<dbReference type="InterPro" id="IPR027417">
    <property type="entry name" value="P-loop_NTPase"/>
</dbReference>
<organism evidence="12 13">
    <name type="scientific">Oceaniferula flava</name>
    <dbReference type="NCBI Taxonomy" id="2800421"/>
    <lineage>
        <taxon>Bacteria</taxon>
        <taxon>Pseudomonadati</taxon>
        <taxon>Verrucomicrobiota</taxon>
        <taxon>Verrucomicrobiia</taxon>
        <taxon>Verrucomicrobiales</taxon>
        <taxon>Verrucomicrobiaceae</taxon>
        <taxon>Oceaniferula</taxon>
    </lineage>
</organism>
<evidence type="ECO:0000259" key="10">
    <source>
        <dbReference type="PROSITE" id="PS51194"/>
    </source>
</evidence>